<accession>A0A3N2D9Y8</accession>
<dbReference type="OrthoDB" id="154293at2"/>
<dbReference type="Proteomes" id="UP000275356">
    <property type="component" value="Unassembled WGS sequence"/>
</dbReference>
<gene>
    <name evidence="3" type="ORF">EDD28_1193</name>
</gene>
<evidence type="ECO:0000313" key="3">
    <source>
        <dbReference type="EMBL" id="ROR96607.1"/>
    </source>
</evidence>
<dbReference type="Gene3D" id="1.20.120.450">
    <property type="entry name" value="dinb family like domain"/>
    <property type="match status" value="1"/>
</dbReference>
<reference evidence="3 4" key="1">
    <citation type="submission" date="2018-11" db="EMBL/GenBank/DDBJ databases">
        <title>Sequencing the genomes of 1000 actinobacteria strains.</title>
        <authorList>
            <person name="Klenk H.-P."/>
        </authorList>
    </citation>
    <scope>NUCLEOTIDE SEQUENCE [LARGE SCALE GENOMIC DNA]</scope>
    <source>
        <strain evidence="3 4">DSM 13521</strain>
    </source>
</reference>
<evidence type="ECO:0000313" key="4">
    <source>
        <dbReference type="Proteomes" id="UP000275356"/>
    </source>
</evidence>
<dbReference type="InterPro" id="IPR034660">
    <property type="entry name" value="DinB/YfiT-like"/>
</dbReference>
<dbReference type="GO" id="GO:0046872">
    <property type="term" value="F:metal ion binding"/>
    <property type="evidence" value="ECO:0007669"/>
    <property type="project" value="InterPro"/>
</dbReference>
<keyword evidence="4" id="KW-1185">Reference proteome</keyword>
<dbReference type="Pfam" id="PF11716">
    <property type="entry name" value="MDMPI_N"/>
    <property type="match status" value="1"/>
</dbReference>
<protein>
    <submittedName>
        <fullName evidence="3">DinB family protein</fullName>
    </submittedName>
</protein>
<dbReference type="AlphaFoldDB" id="A0A3N2D9Y8"/>
<organism evidence="3 4">
    <name type="scientific">Salana multivorans</name>
    <dbReference type="NCBI Taxonomy" id="120377"/>
    <lineage>
        <taxon>Bacteria</taxon>
        <taxon>Bacillati</taxon>
        <taxon>Actinomycetota</taxon>
        <taxon>Actinomycetes</taxon>
        <taxon>Micrococcales</taxon>
        <taxon>Beutenbergiaceae</taxon>
        <taxon>Salana</taxon>
    </lineage>
</organism>
<dbReference type="SUPFAM" id="SSF109854">
    <property type="entry name" value="DinB/YfiT-like putative metalloenzymes"/>
    <property type="match status" value="1"/>
</dbReference>
<dbReference type="InterPro" id="IPR024344">
    <property type="entry name" value="MDMPI_metal-binding"/>
</dbReference>
<evidence type="ECO:0000259" key="2">
    <source>
        <dbReference type="Pfam" id="PF11716"/>
    </source>
</evidence>
<sequence length="230" mass="24007">MDEPVDRQPDGRADDHSGAPDWAAVHDACLDATIALAASLTPEQLASAVPATPRWSVHDVLAHAAGVASDVVAGRMDGAPGPAWTARHVAERADRTVADLIEELAATRAAVAAVAAGTDRPAVVWDRSVHLADLHEALGLGVPPDPTWRPVLASAAPGLLAGLPLSVACAGRTYGAGGPEVTVDAYELVRALFSRRSRRQVREWAGPTPSDDELDALAVFGPREDDQPRP</sequence>
<feature type="region of interest" description="Disordered" evidence="1">
    <location>
        <begin position="203"/>
        <end position="230"/>
    </location>
</feature>
<comment type="caution">
    <text evidence="3">The sequence shown here is derived from an EMBL/GenBank/DDBJ whole genome shotgun (WGS) entry which is preliminary data.</text>
</comment>
<evidence type="ECO:0000256" key="1">
    <source>
        <dbReference type="SAM" id="MobiDB-lite"/>
    </source>
</evidence>
<feature type="domain" description="Mycothiol-dependent maleylpyruvate isomerase metal-binding" evidence="2">
    <location>
        <begin position="28"/>
        <end position="131"/>
    </location>
</feature>
<name>A0A3N2D9Y8_9MICO</name>
<proteinExistence type="predicted"/>
<dbReference type="EMBL" id="RKHQ01000001">
    <property type="protein sequence ID" value="ROR96607.1"/>
    <property type="molecule type" value="Genomic_DNA"/>
</dbReference>
<dbReference type="RefSeq" id="WP_123738763.1">
    <property type="nucleotide sequence ID" value="NZ_RKHQ01000001.1"/>
</dbReference>